<evidence type="ECO:0000256" key="4">
    <source>
        <dbReference type="ARBA" id="ARBA00022617"/>
    </source>
</evidence>
<dbReference type="Proteomes" id="UP000027073">
    <property type="component" value="Unassembled WGS sequence"/>
</dbReference>
<dbReference type="CDD" id="cd11065">
    <property type="entry name" value="CYP64-like"/>
    <property type="match status" value="1"/>
</dbReference>
<keyword evidence="8 10" id="KW-0503">Monooxygenase</keyword>
<dbReference type="InterPro" id="IPR002401">
    <property type="entry name" value="Cyt_P450_E_grp-I"/>
</dbReference>
<dbReference type="PRINTS" id="PR00385">
    <property type="entry name" value="P450"/>
</dbReference>
<sequence>MFTFLACFVTLALCGYFKLFPRQHYLPLPPGPSTYTFAGAQKLLPRIHPWEDLCCLEQGIRIPLSAPLISFRVYNRRTIVLNTRDAIHDLLNKRAHMYSDRPKSWMYHVLCGRGNSVFNISASNERHARYRKLMQSGLGARATKKYWELLETEVDNLLEGFRRSPRNFEKHIRRNAAAVVMKVAYGYSILDEDDFFIGVAEEAAQISGWALAPGRWMVDYFPILRYIPSWMPGARFKRQGEAWRVRLQDLSEVPHQWVKGQMVSGTYTDSFTSRLLRPDGCTFVDPDEDDIIKWTAGGLYAGATDTTISAMISFVMLMALHQDVQRRAQLEIHEVTKAHDRTDGLPRASDLGELKYLVAVLKEVLRYAPISNLALPHLATQDDEYHGYHIPAGTTIVANVWAVTRDSQTYPNPDIFDPERFVGNGGDESTQQPDPRLFCFGFGRRTCPGTQFAETTMLLTMAAILSQFNISYNKEAGAPQVDFTTAITRYVLCAARRDSCQILIVCLSHIVPFDINITPRLI</sequence>
<dbReference type="PANTHER" id="PTHR46300">
    <property type="entry name" value="P450, PUTATIVE (EUROFUNG)-RELATED-RELATED"/>
    <property type="match status" value="1"/>
</dbReference>
<dbReference type="Pfam" id="PF00067">
    <property type="entry name" value="p450"/>
    <property type="match status" value="1"/>
</dbReference>
<dbReference type="STRING" id="1137138.A0A067NHA7"/>
<dbReference type="GO" id="GO:0020037">
    <property type="term" value="F:heme binding"/>
    <property type="evidence" value="ECO:0007669"/>
    <property type="project" value="InterPro"/>
</dbReference>
<dbReference type="HOGENOM" id="CLU_001570_2_3_1"/>
<comment type="pathway">
    <text evidence="2">Secondary metabolite biosynthesis.</text>
</comment>
<comment type="cofactor">
    <cofactor evidence="1 9">
        <name>heme</name>
        <dbReference type="ChEBI" id="CHEBI:30413"/>
    </cofactor>
</comment>
<dbReference type="AlphaFoldDB" id="A0A067NHA7"/>
<feature type="binding site" description="axial binding residue" evidence="9">
    <location>
        <position position="447"/>
    </location>
    <ligand>
        <name>heme</name>
        <dbReference type="ChEBI" id="CHEBI:30413"/>
    </ligand>
    <ligandPart>
        <name>Fe</name>
        <dbReference type="ChEBI" id="CHEBI:18248"/>
    </ligandPart>
</feature>
<evidence type="ECO:0008006" key="13">
    <source>
        <dbReference type="Google" id="ProtNLM"/>
    </source>
</evidence>
<dbReference type="InParanoid" id="A0A067NHA7"/>
<dbReference type="PANTHER" id="PTHR46300:SF7">
    <property type="entry name" value="P450, PUTATIVE (EUROFUNG)-RELATED"/>
    <property type="match status" value="1"/>
</dbReference>
<gene>
    <name evidence="11" type="ORF">PLEOSDRAFT_28318</name>
</gene>
<proteinExistence type="inferred from homology"/>
<dbReference type="GO" id="GO:0005506">
    <property type="term" value="F:iron ion binding"/>
    <property type="evidence" value="ECO:0007669"/>
    <property type="project" value="InterPro"/>
</dbReference>
<evidence type="ECO:0000256" key="6">
    <source>
        <dbReference type="ARBA" id="ARBA00023002"/>
    </source>
</evidence>
<protein>
    <recommendedName>
        <fullName evidence="13">Cytochrome P450</fullName>
    </recommendedName>
</protein>
<evidence type="ECO:0000256" key="7">
    <source>
        <dbReference type="ARBA" id="ARBA00023004"/>
    </source>
</evidence>
<dbReference type="Gene3D" id="1.10.630.10">
    <property type="entry name" value="Cytochrome P450"/>
    <property type="match status" value="1"/>
</dbReference>
<evidence type="ECO:0000313" key="12">
    <source>
        <dbReference type="Proteomes" id="UP000027073"/>
    </source>
</evidence>
<organism evidence="11 12">
    <name type="scientific">Pleurotus ostreatus (strain PC15)</name>
    <name type="common">Oyster mushroom</name>
    <dbReference type="NCBI Taxonomy" id="1137138"/>
    <lineage>
        <taxon>Eukaryota</taxon>
        <taxon>Fungi</taxon>
        <taxon>Dikarya</taxon>
        <taxon>Basidiomycota</taxon>
        <taxon>Agaricomycotina</taxon>
        <taxon>Agaricomycetes</taxon>
        <taxon>Agaricomycetidae</taxon>
        <taxon>Agaricales</taxon>
        <taxon>Pleurotineae</taxon>
        <taxon>Pleurotaceae</taxon>
        <taxon>Pleurotus</taxon>
    </lineage>
</organism>
<dbReference type="GO" id="GO:0004497">
    <property type="term" value="F:monooxygenase activity"/>
    <property type="evidence" value="ECO:0007669"/>
    <property type="project" value="UniProtKB-KW"/>
</dbReference>
<evidence type="ECO:0000313" key="11">
    <source>
        <dbReference type="EMBL" id="KDQ27393.1"/>
    </source>
</evidence>
<evidence type="ECO:0000256" key="3">
    <source>
        <dbReference type="ARBA" id="ARBA00010617"/>
    </source>
</evidence>
<keyword evidence="5 9" id="KW-0479">Metal-binding</keyword>
<dbReference type="PROSITE" id="PS00086">
    <property type="entry name" value="CYTOCHROME_P450"/>
    <property type="match status" value="1"/>
</dbReference>
<evidence type="ECO:0000256" key="5">
    <source>
        <dbReference type="ARBA" id="ARBA00022723"/>
    </source>
</evidence>
<keyword evidence="6 10" id="KW-0560">Oxidoreductase</keyword>
<dbReference type="OrthoDB" id="2789670at2759"/>
<comment type="similarity">
    <text evidence="3 10">Belongs to the cytochrome P450 family.</text>
</comment>
<evidence type="ECO:0000256" key="8">
    <source>
        <dbReference type="ARBA" id="ARBA00023033"/>
    </source>
</evidence>
<dbReference type="InterPro" id="IPR017972">
    <property type="entry name" value="Cyt_P450_CS"/>
</dbReference>
<keyword evidence="4 9" id="KW-0349">Heme</keyword>
<dbReference type="VEuPathDB" id="FungiDB:PLEOSDRAFT_28318"/>
<dbReference type="InterPro" id="IPR036396">
    <property type="entry name" value="Cyt_P450_sf"/>
</dbReference>
<dbReference type="GO" id="GO:0016705">
    <property type="term" value="F:oxidoreductase activity, acting on paired donors, with incorporation or reduction of molecular oxygen"/>
    <property type="evidence" value="ECO:0007669"/>
    <property type="project" value="InterPro"/>
</dbReference>
<dbReference type="EMBL" id="KL198008">
    <property type="protein sequence ID" value="KDQ27393.1"/>
    <property type="molecule type" value="Genomic_DNA"/>
</dbReference>
<dbReference type="InterPro" id="IPR001128">
    <property type="entry name" value="Cyt_P450"/>
</dbReference>
<dbReference type="InterPro" id="IPR050364">
    <property type="entry name" value="Cytochrome_P450_fung"/>
</dbReference>
<accession>A0A067NHA7</accession>
<evidence type="ECO:0000256" key="9">
    <source>
        <dbReference type="PIRSR" id="PIRSR602401-1"/>
    </source>
</evidence>
<evidence type="ECO:0000256" key="2">
    <source>
        <dbReference type="ARBA" id="ARBA00005179"/>
    </source>
</evidence>
<dbReference type="PRINTS" id="PR00463">
    <property type="entry name" value="EP450I"/>
</dbReference>
<evidence type="ECO:0000256" key="1">
    <source>
        <dbReference type="ARBA" id="ARBA00001971"/>
    </source>
</evidence>
<dbReference type="SUPFAM" id="SSF48264">
    <property type="entry name" value="Cytochrome P450"/>
    <property type="match status" value="1"/>
</dbReference>
<reference evidence="12" key="1">
    <citation type="journal article" date="2014" name="Proc. Natl. Acad. Sci. U.S.A.">
        <title>Extensive sampling of basidiomycete genomes demonstrates inadequacy of the white-rot/brown-rot paradigm for wood decay fungi.</title>
        <authorList>
            <person name="Riley R."/>
            <person name="Salamov A.A."/>
            <person name="Brown D.W."/>
            <person name="Nagy L.G."/>
            <person name="Floudas D."/>
            <person name="Held B.W."/>
            <person name="Levasseur A."/>
            <person name="Lombard V."/>
            <person name="Morin E."/>
            <person name="Otillar R."/>
            <person name="Lindquist E.A."/>
            <person name="Sun H."/>
            <person name="LaButti K.M."/>
            <person name="Schmutz J."/>
            <person name="Jabbour D."/>
            <person name="Luo H."/>
            <person name="Baker S.E."/>
            <person name="Pisabarro A.G."/>
            <person name="Walton J.D."/>
            <person name="Blanchette R.A."/>
            <person name="Henrissat B."/>
            <person name="Martin F."/>
            <person name="Cullen D."/>
            <person name="Hibbett D.S."/>
            <person name="Grigoriev I.V."/>
        </authorList>
    </citation>
    <scope>NUCLEOTIDE SEQUENCE [LARGE SCALE GENOMIC DNA]</scope>
    <source>
        <strain evidence="12">PC15</strain>
    </source>
</reference>
<evidence type="ECO:0000256" key="10">
    <source>
        <dbReference type="RuleBase" id="RU000461"/>
    </source>
</evidence>
<name>A0A067NHA7_PLEO1</name>
<keyword evidence="7 9" id="KW-0408">Iron</keyword>